<keyword evidence="3" id="KW-1185">Reference proteome</keyword>
<keyword evidence="1" id="KW-0812">Transmembrane</keyword>
<dbReference type="EMBL" id="LT607733">
    <property type="protein sequence ID" value="SCG14588.1"/>
    <property type="molecule type" value="Genomic_DNA"/>
</dbReference>
<evidence type="ECO:0000313" key="2">
    <source>
        <dbReference type="EMBL" id="SCG14588.1"/>
    </source>
</evidence>
<feature type="transmembrane region" description="Helical" evidence="1">
    <location>
        <begin position="15"/>
        <end position="33"/>
    </location>
</feature>
<dbReference type="InterPro" id="IPR021737">
    <property type="entry name" value="Phage_phiKZ_Orf197"/>
</dbReference>
<dbReference type="Proteomes" id="UP000198251">
    <property type="component" value="Chromosome I"/>
</dbReference>
<gene>
    <name evidence="2" type="ORF">GA0070610_0795</name>
</gene>
<dbReference type="RefSeq" id="WP_231925897.1">
    <property type="nucleotide sequence ID" value="NZ_LT607733.1"/>
</dbReference>
<feature type="transmembrane region" description="Helical" evidence="1">
    <location>
        <begin position="85"/>
        <end position="102"/>
    </location>
</feature>
<sequence length="149" mass="15843">MFNVSDGVPAGGEPVAVTFAAVFVALFVAHQVGDHWIQTQHQASHKGDAGWSGRWACVKHVLTYCATAMVSLAGLAAVTGWCPDGVPAVVGMAVSGVSHFVIDRRWPLRWLADRLGKCPDWLERGGGLYALDQSAHIGFLFIAALVMAS</sequence>
<proteinExistence type="predicted"/>
<name>A0A1C5G4F2_MICEH</name>
<evidence type="ECO:0008006" key="4">
    <source>
        <dbReference type="Google" id="ProtNLM"/>
    </source>
</evidence>
<reference evidence="2 3" key="1">
    <citation type="submission" date="2016-06" db="EMBL/GenBank/DDBJ databases">
        <authorList>
            <person name="Kjaerup R.B."/>
            <person name="Dalgaard T.S."/>
            <person name="Juul-Madsen H.R."/>
        </authorList>
    </citation>
    <scope>NUCLEOTIDE SEQUENCE [LARGE SCALE GENOMIC DNA]</scope>
    <source>
        <strain evidence="2 3">DSM 43913</strain>
    </source>
</reference>
<accession>A0A1C5G4F2</accession>
<protein>
    <recommendedName>
        <fullName evidence="4">DUF3307 domain-containing protein</fullName>
    </recommendedName>
</protein>
<organism evidence="2 3">
    <name type="scientific">Micromonospora echinofusca</name>
    <dbReference type="NCBI Taxonomy" id="47858"/>
    <lineage>
        <taxon>Bacteria</taxon>
        <taxon>Bacillati</taxon>
        <taxon>Actinomycetota</taxon>
        <taxon>Actinomycetes</taxon>
        <taxon>Micromonosporales</taxon>
        <taxon>Micromonosporaceae</taxon>
        <taxon>Micromonospora</taxon>
    </lineage>
</organism>
<keyword evidence="1" id="KW-1133">Transmembrane helix</keyword>
<dbReference type="AlphaFoldDB" id="A0A1C5G4F2"/>
<keyword evidence="1" id="KW-0472">Membrane</keyword>
<feature type="transmembrane region" description="Helical" evidence="1">
    <location>
        <begin position="61"/>
        <end position="79"/>
    </location>
</feature>
<evidence type="ECO:0000313" key="3">
    <source>
        <dbReference type="Proteomes" id="UP000198251"/>
    </source>
</evidence>
<dbReference type="Pfam" id="PF11750">
    <property type="entry name" value="DUF3307"/>
    <property type="match status" value="1"/>
</dbReference>
<dbReference type="GeneID" id="95800683"/>
<evidence type="ECO:0000256" key="1">
    <source>
        <dbReference type="SAM" id="Phobius"/>
    </source>
</evidence>